<sequence length="145" mass="15644">MIHDKMRDSAEQVSLELPQWARRVLDSAVETRGARTGGRAPTGTRQIYVQSSRPPWEEGAFFHSHVTRDKLCPSKGRDRAAQVARAQCLCPNLIYAALKLGEMPHAVAVVGGLPKSPQEGGPCCPGLPGLGLGPSLLHLAESWNL</sequence>
<dbReference type="InParanoid" id="A0A7J8DPU3"/>
<keyword evidence="2" id="KW-1185">Reference proteome</keyword>
<reference evidence="1 2" key="1">
    <citation type="journal article" date="2020" name="Nature">
        <title>Six reference-quality genomes reveal evolution of bat adaptations.</title>
        <authorList>
            <person name="Jebb D."/>
            <person name="Huang Z."/>
            <person name="Pippel M."/>
            <person name="Hughes G.M."/>
            <person name="Lavrichenko K."/>
            <person name="Devanna P."/>
            <person name="Winkler S."/>
            <person name="Jermiin L.S."/>
            <person name="Skirmuntt E.C."/>
            <person name="Katzourakis A."/>
            <person name="Burkitt-Gray L."/>
            <person name="Ray D.A."/>
            <person name="Sullivan K.A.M."/>
            <person name="Roscito J.G."/>
            <person name="Kirilenko B.M."/>
            <person name="Davalos L.M."/>
            <person name="Corthals A.P."/>
            <person name="Power M.L."/>
            <person name="Jones G."/>
            <person name="Ransome R.D."/>
            <person name="Dechmann D.K.N."/>
            <person name="Locatelli A.G."/>
            <person name="Puechmaille S.J."/>
            <person name="Fedrigo O."/>
            <person name="Jarvis E.D."/>
            <person name="Hiller M."/>
            <person name="Vernes S.C."/>
            <person name="Myers E.W."/>
            <person name="Teeling E.C."/>
        </authorList>
    </citation>
    <scope>NUCLEOTIDE SEQUENCE [LARGE SCALE GENOMIC DNA]</scope>
    <source>
        <strain evidence="1">MMolMol1</strain>
        <tissue evidence="1">Muscle</tissue>
    </source>
</reference>
<evidence type="ECO:0000313" key="1">
    <source>
        <dbReference type="EMBL" id="KAF6425153.1"/>
    </source>
</evidence>
<dbReference type="AlphaFoldDB" id="A0A7J8DPU3"/>
<organism evidence="1 2">
    <name type="scientific">Molossus molossus</name>
    <name type="common">Pallas' mastiff bat</name>
    <name type="synonym">Vespertilio molossus</name>
    <dbReference type="NCBI Taxonomy" id="27622"/>
    <lineage>
        <taxon>Eukaryota</taxon>
        <taxon>Metazoa</taxon>
        <taxon>Chordata</taxon>
        <taxon>Craniata</taxon>
        <taxon>Vertebrata</taxon>
        <taxon>Euteleostomi</taxon>
        <taxon>Mammalia</taxon>
        <taxon>Eutheria</taxon>
        <taxon>Laurasiatheria</taxon>
        <taxon>Chiroptera</taxon>
        <taxon>Yangochiroptera</taxon>
        <taxon>Molossidae</taxon>
        <taxon>Molossus</taxon>
    </lineage>
</organism>
<dbReference type="EMBL" id="JACASF010000017">
    <property type="protein sequence ID" value="KAF6425153.1"/>
    <property type="molecule type" value="Genomic_DNA"/>
</dbReference>
<evidence type="ECO:0000313" key="2">
    <source>
        <dbReference type="Proteomes" id="UP000550707"/>
    </source>
</evidence>
<comment type="caution">
    <text evidence="1">The sequence shown here is derived from an EMBL/GenBank/DDBJ whole genome shotgun (WGS) entry which is preliminary data.</text>
</comment>
<name>A0A7J8DPU3_MOLMO</name>
<gene>
    <name evidence="1" type="ORF">HJG59_009221</name>
</gene>
<proteinExistence type="predicted"/>
<protein>
    <submittedName>
        <fullName evidence="1">Uncharacterized protein</fullName>
    </submittedName>
</protein>
<dbReference type="Proteomes" id="UP000550707">
    <property type="component" value="Unassembled WGS sequence"/>
</dbReference>
<accession>A0A7J8DPU3</accession>